<proteinExistence type="predicted"/>
<dbReference type="EMBL" id="CAJNRE010006927">
    <property type="protein sequence ID" value="CAF2060215.1"/>
    <property type="molecule type" value="Genomic_DNA"/>
</dbReference>
<dbReference type="Proteomes" id="UP000663824">
    <property type="component" value="Unassembled WGS sequence"/>
</dbReference>
<evidence type="ECO:0000313" key="1">
    <source>
        <dbReference type="EMBL" id="CAF2060215.1"/>
    </source>
</evidence>
<protein>
    <submittedName>
        <fullName evidence="1">Uncharacterized protein</fullName>
    </submittedName>
</protein>
<reference evidence="1" key="1">
    <citation type="submission" date="2021-02" db="EMBL/GenBank/DDBJ databases">
        <authorList>
            <person name="Nowell W R."/>
        </authorList>
    </citation>
    <scope>NUCLEOTIDE SEQUENCE</scope>
</reference>
<dbReference type="Gene3D" id="2.60.120.380">
    <property type="match status" value="1"/>
</dbReference>
<gene>
    <name evidence="1" type="ORF">MBJ925_LOCUS14758</name>
</gene>
<name>A0A816QD52_9BILA</name>
<dbReference type="AlphaFoldDB" id="A0A816QD52"/>
<organism evidence="1 2">
    <name type="scientific">Rotaria magnacalcarata</name>
    <dbReference type="NCBI Taxonomy" id="392030"/>
    <lineage>
        <taxon>Eukaryota</taxon>
        <taxon>Metazoa</taxon>
        <taxon>Spiralia</taxon>
        <taxon>Gnathifera</taxon>
        <taxon>Rotifera</taxon>
        <taxon>Eurotatoria</taxon>
        <taxon>Bdelloidea</taxon>
        <taxon>Philodinida</taxon>
        <taxon>Philodinidae</taxon>
        <taxon>Rotaria</taxon>
    </lineage>
</organism>
<sequence>MSQYSVGQGDVTVTLSWKDSNDLDLHVKCPCGTEIFYGNRKCSSCSGELDRDMNACYCAGICSRGDLCSPNAAIENVFFKPAKSGIYTLSVVYYSGPKGNGGSQSNYEVRVSTHANKNVLVINGHVESSGPRQCVEVDQYEDSQGIGFLQHVERNFPSWRNIRIADDGCWENVLKKAWYQVASRMSTFHGFENNTPENFRTLTT</sequence>
<accession>A0A816QD52</accession>
<evidence type="ECO:0000313" key="2">
    <source>
        <dbReference type="Proteomes" id="UP000663824"/>
    </source>
</evidence>
<comment type="caution">
    <text evidence="1">The sequence shown here is derived from an EMBL/GenBank/DDBJ whole genome shotgun (WGS) entry which is preliminary data.</text>
</comment>